<keyword evidence="2" id="KW-0012">Acyltransferase</keyword>
<dbReference type="PANTHER" id="PTHR43420:SF47">
    <property type="entry name" value="N-ACETYLTRANSFERASE DOMAIN-CONTAINING PROTEIN"/>
    <property type="match status" value="1"/>
</dbReference>
<dbReference type="AlphaFoldDB" id="A0A1H6T1C2"/>
<dbReference type="SUPFAM" id="SSF55729">
    <property type="entry name" value="Acyl-CoA N-acyltransferases (Nat)"/>
    <property type="match status" value="1"/>
</dbReference>
<proteinExistence type="predicted"/>
<dbReference type="PROSITE" id="PS51186">
    <property type="entry name" value="GNAT"/>
    <property type="match status" value="1"/>
</dbReference>
<dbReference type="InterPro" id="IPR050680">
    <property type="entry name" value="YpeA/RimI_acetyltransf"/>
</dbReference>
<reference evidence="4 5" key="1">
    <citation type="submission" date="2016-10" db="EMBL/GenBank/DDBJ databases">
        <authorList>
            <person name="de Groot N.N."/>
        </authorList>
    </citation>
    <scope>NUCLEOTIDE SEQUENCE [LARGE SCALE GENOMIC DNA]</scope>
    <source>
        <strain evidence="4 5">DSM 23048</strain>
    </source>
</reference>
<gene>
    <name evidence="4" type="ORF">SAMN04488018_103134</name>
</gene>
<evidence type="ECO:0000313" key="5">
    <source>
        <dbReference type="Proteomes" id="UP000183077"/>
    </source>
</evidence>
<sequence>MSIHVIIILKRLLQWYFYSLINSDIMRISRYLDKKYRPSAGRILVNAFKSKLYKILGTEEEIYEVLLASLDSKHIVIARSDDGEIVGVGAYQYKGKFSLDITLSTMIEVYGVFRGIYKMFLLLNYFPTKRDSEALYVDAIAVADNYRGQGIGKLILAELEKIAIENDLKYITLDVIKENDKAKKLYEQIGFVEVKYEQLDSNVSNKLGFIGYYHMSKSR</sequence>
<protein>
    <submittedName>
        <fullName evidence="4">Acetyltransferase (GNAT) family protein</fullName>
    </submittedName>
</protein>
<evidence type="ECO:0000259" key="3">
    <source>
        <dbReference type="PROSITE" id="PS51186"/>
    </source>
</evidence>
<dbReference type="RefSeq" id="WP_286390117.1">
    <property type="nucleotide sequence ID" value="NZ_JACAJX010000015.1"/>
</dbReference>
<dbReference type="PANTHER" id="PTHR43420">
    <property type="entry name" value="ACETYLTRANSFERASE"/>
    <property type="match status" value="1"/>
</dbReference>
<dbReference type="Proteomes" id="UP000183077">
    <property type="component" value="Unassembled WGS sequence"/>
</dbReference>
<feature type="domain" description="N-acetyltransferase" evidence="3">
    <location>
        <begin position="26"/>
        <end position="219"/>
    </location>
</feature>
<keyword evidence="1 4" id="KW-0808">Transferase</keyword>
<dbReference type="InterPro" id="IPR000182">
    <property type="entry name" value="GNAT_dom"/>
</dbReference>
<evidence type="ECO:0000313" key="4">
    <source>
        <dbReference type="EMBL" id="SEI70060.1"/>
    </source>
</evidence>
<dbReference type="CDD" id="cd04301">
    <property type="entry name" value="NAT_SF"/>
    <property type="match status" value="1"/>
</dbReference>
<accession>A0A1H6T1C2</accession>
<evidence type="ECO:0000256" key="2">
    <source>
        <dbReference type="ARBA" id="ARBA00023315"/>
    </source>
</evidence>
<name>A0A1H6T1C2_9FLAO</name>
<dbReference type="EMBL" id="FNYS01000003">
    <property type="protein sequence ID" value="SEI70060.1"/>
    <property type="molecule type" value="Genomic_DNA"/>
</dbReference>
<dbReference type="Gene3D" id="3.40.630.30">
    <property type="match status" value="1"/>
</dbReference>
<dbReference type="InterPro" id="IPR016181">
    <property type="entry name" value="Acyl_CoA_acyltransferase"/>
</dbReference>
<organism evidence="4 5">
    <name type="scientific">Myroides marinus</name>
    <dbReference type="NCBI Taxonomy" id="703342"/>
    <lineage>
        <taxon>Bacteria</taxon>
        <taxon>Pseudomonadati</taxon>
        <taxon>Bacteroidota</taxon>
        <taxon>Flavobacteriia</taxon>
        <taxon>Flavobacteriales</taxon>
        <taxon>Flavobacteriaceae</taxon>
        <taxon>Myroides</taxon>
    </lineage>
</organism>
<evidence type="ECO:0000256" key="1">
    <source>
        <dbReference type="ARBA" id="ARBA00022679"/>
    </source>
</evidence>
<dbReference type="GO" id="GO:0016747">
    <property type="term" value="F:acyltransferase activity, transferring groups other than amino-acyl groups"/>
    <property type="evidence" value="ECO:0007669"/>
    <property type="project" value="InterPro"/>
</dbReference>
<dbReference type="Pfam" id="PF00583">
    <property type="entry name" value="Acetyltransf_1"/>
    <property type="match status" value="1"/>
</dbReference>